<organism evidence="2 3">
    <name type="scientific">Candidatus Methylacidithermus pantelleriae</name>
    <dbReference type="NCBI Taxonomy" id="2744239"/>
    <lineage>
        <taxon>Bacteria</taxon>
        <taxon>Pseudomonadati</taxon>
        <taxon>Verrucomicrobiota</taxon>
        <taxon>Methylacidiphilae</taxon>
        <taxon>Methylacidiphilales</taxon>
        <taxon>Methylacidiphilaceae</taxon>
        <taxon>Candidatus Methylacidithermus</taxon>
    </lineage>
</organism>
<dbReference type="AlphaFoldDB" id="A0A8J2BH19"/>
<keyword evidence="3" id="KW-1185">Reference proteome</keyword>
<evidence type="ECO:0000313" key="2">
    <source>
        <dbReference type="EMBL" id="CAF0693516.1"/>
    </source>
</evidence>
<protein>
    <submittedName>
        <fullName evidence="2">Uncharacterized protein</fullName>
    </submittedName>
</protein>
<evidence type="ECO:0000313" key="3">
    <source>
        <dbReference type="Proteomes" id="UP000663859"/>
    </source>
</evidence>
<comment type="caution">
    <text evidence="2">The sequence shown here is derived from an EMBL/GenBank/DDBJ whole genome shotgun (WGS) entry which is preliminary data.</text>
</comment>
<gene>
    <name evidence="2" type="ORF">MPNT_140028</name>
</gene>
<sequence>MRREKQKALSIRANGPGIRKKRVVVRQGGNFPSQETKGARQGRWKKNKDRLAVDRFMAC</sequence>
<evidence type="ECO:0000256" key="1">
    <source>
        <dbReference type="SAM" id="MobiDB-lite"/>
    </source>
</evidence>
<dbReference type="Proteomes" id="UP000663859">
    <property type="component" value="Unassembled WGS sequence"/>
</dbReference>
<proteinExistence type="predicted"/>
<reference evidence="2" key="1">
    <citation type="submission" date="2021-02" db="EMBL/GenBank/DDBJ databases">
        <authorList>
            <person name="Cremers G."/>
            <person name="Picone N."/>
        </authorList>
    </citation>
    <scope>NUCLEOTIDE SEQUENCE</scope>
    <source>
        <strain evidence="2">PQ17</strain>
    </source>
</reference>
<accession>A0A8J2BH19</accession>
<dbReference type="EMBL" id="CAJNOB010000006">
    <property type="protein sequence ID" value="CAF0693516.1"/>
    <property type="molecule type" value="Genomic_DNA"/>
</dbReference>
<name>A0A8J2BH19_9BACT</name>
<feature type="region of interest" description="Disordered" evidence="1">
    <location>
        <begin position="27"/>
        <end position="51"/>
    </location>
</feature>